<evidence type="ECO:0000313" key="2">
    <source>
        <dbReference type="Proteomes" id="UP001162131"/>
    </source>
</evidence>
<sequence length="131" mass="15303">MGKSIRSKRMQKWKSLKRQIVRQTLEKDNLAKLGTSHPTLKSAFLHPNDPDAVFPQHKPAVRLDFRSDAIVPFECPVKSKKYLLERMPDAPEEELKGRPIEIPDMFMGELEYSLKNIEKNTRKRQSMKIDK</sequence>
<dbReference type="Proteomes" id="UP001162131">
    <property type="component" value="Unassembled WGS sequence"/>
</dbReference>
<comment type="caution">
    <text evidence="1">The sequence shown here is derived from an EMBL/GenBank/DDBJ whole genome shotgun (WGS) entry which is preliminary data.</text>
</comment>
<reference evidence="1" key="1">
    <citation type="submission" date="2021-09" db="EMBL/GenBank/DDBJ databases">
        <authorList>
            <consortium name="AG Swart"/>
            <person name="Singh M."/>
            <person name="Singh A."/>
            <person name="Seah K."/>
            <person name="Emmerich C."/>
        </authorList>
    </citation>
    <scope>NUCLEOTIDE SEQUENCE</scope>
    <source>
        <strain evidence="1">ATCC30299</strain>
    </source>
</reference>
<organism evidence="1 2">
    <name type="scientific">Blepharisma stoltei</name>
    <dbReference type="NCBI Taxonomy" id="1481888"/>
    <lineage>
        <taxon>Eukaryota</taxon>
        <taxon>Sar</taxon>
        <taxon>Alveolata</taxon>
        <taxon>Ciliophora</taxon>
        <taxon>Postciliodesmatophora</taxon>
        <taxon>Heterotrichea</taxon>
        <taxon>Heterotrichida</taxon>
        <taxon>Blepharismidae</taxon>
        <taxon>Blepharisma</taxon>
    </lineage>
</organism>
<protein>
    <submittedName>
        <fullName evidence="1">Uncharacterized protein</fullName>
    </submittedName>
</protein>
<evidence type="ECO:0000313" key="1">
    <source>
        <dbReference type="EMBL" id="CAG9322398.1"/>
    </source>
</evidence>
<proteinExistence type="predicted"/>
<gene>
    <name evidence="1" type="ORF">BSTOLATCC_MIC31532</name>
</gene>
<dbReference type="EMBL" id="CAJZBQ010000032">
    <property type="protein sequence ID" value="CAG9322398.1"/>
    <property type="molecule type" value="Genomic_DNA"/>
</dbReference>
<dbReference type="AlphaFoldDB" id="A0AAU9JDJ7"/>
<name>A0AAU9JDJ7_9CILI</name>
<accession>A0AAU9JDJ7</accession>
<keyword evidence="2" id="KW-1185">Reference proteome</keyword>